<dbReference type="InterPro" id="IPR009061">
    <property type="entry name" value="DNA-bd_dom_put_sf"/>
</dbReference>
<dbReference type="PROSITE" id="PS50937">
    <property type="entry name" value="HTH_MERR_2"/>
    <property type="match status" value="2"/>
</dbReference>
<dbReference type="Pfam" id="PF00376">
    <property type="entry name" value="MerR"/>
    <property type="match status" value="2"/>
</dbReference>
<dbReference type="InterPro" id="IPR000551">
    <property type="entry name" value="MerR-type_HTH_dom"/>
</dbReference>
<proteinExistence type="predicted"/>
<keyword evidence="2" id="KW-0805">Transcription regulation</keyword>
<evidence type="ECO:0000313" key="6">
    <source>
        <dbReference type="EMBL" id="AZS16742.1"/>
    </source>
</evidence>
<accession>A0A3S9V2B1</accession>
<reference evidence="7" key="1">
    <citation type="submission" date="2018-12" db="EMBL/GenBank/DDBJ databases">
        <title>Complete genome sequence of Paenibacillus sp. MBLB1234.</title>
        <authorList>
            <person name="Nam Y.-D."/>
            <person name="Kang J."/>
            <person name="Chung W.-H."/>
            <person name="Park Y.S."/>
        </authorList>
    </citation>
    <scope>NUCLEOTIDE SEQUENCE [LARGE SCALE GENOMIC DNA]</scope>
    <source>
        <strain evidence="7">MBLB1234</strain>
    </source>
</reference>
<evidence type="ECO:0000256" key="4">
    <source>
        <dbReference type="ARBA" id="ARBA00023163"/>
    </source>
</evidence>
<dbReference type="KEGG" id="plut:EI981_21275"/>
<dbReference type="PROSITE" id="PS00552">
    <property type="entry name" value="HTH_MERR_1"/>
    <property type="match status" value="1"/>
</dbReference>
<evidence type="ECO:0000256" key="2">
    <source>
        <dbReference type="ARBA" id="ARBA00023015"/>
    </source>
</evidence>
<keyword evidence="7" id="KW-1185">Reference proteome</keyword>
<gene>
    <name evidence="6" type="ORF">EI981_21275</name>
</gene>
<dbReference type="Gene3D" id="1.10.1660.10">
    <property type="match status" value="2"/>
</dbReference>
<organism evidence="6 7">
    <name type="scientific">Paenibacillus lutimineralis</name>
    <dbReference type="NCBI Taxonomy" id="2707005"/>
    <lineage>
        <taxon>Bacteria</taxon>
        <taxon>Bacillati</taxon>
        <taxon>Bacillota</taxon>
        <taxon>Bacilli</taxon>
        <taxon>Bacillales</taxon>
        <taxon>Paenibacillaceae</taxon>
        <taxon>Paenibacillus</taxon>
    </lineage>
</organism>
<sequence>MKSKMRPVDIARMLNISTSSLRNYEAKGLVPTTERLATGYRVYTKEHIAYFECITAMAPGFGMEITSTVLKKIQVKELDSALWLINKAQAINYENKVIVGKALRLLETPVNEQTSTKKQMTIGEISRETEIAASTLRYWEKEGLINATREDNNNYRMFDRFQMIKILLMKTNQNAVYSYEVTHLKEQIKTLNDHDYQSLKRIVNHTQNHLEDRNKIQLHGLYYLYRLCSMVNLY</sequence>
<evidence type="ECO:0000313" key="7">
    <source>
        <dbReference type="Proteomes" id="UP000270678"/>
    </source>
</evidence>
<feature type="domain" description="HTH merR-type" evidence="5">
    <location>
        <begin position="10"/>
        <end position="48"/>
    </location>
</feature>
<dbReference type="GO" id="GO:0003700">
    <property type="term" value="F:DNA-binding transcription factor activity"/>
    <property type="evidence" value="ECO:0007669"/>
    <property type="project" value="InterPro"/>
</dbReference>
<dbReference type="SMART" id="SM00422">
    <property type="entry name" value="HTH_MERR"/>
    <property type="match status" value="2"/>
</dbReference>
<keyword evidence="4" id="KW-0804">Transcription</keyword>
<protein>
    <submittedName>
        <fullName evidence="6">MerR family DNA-binding transcriptional regulator</fullName>
    </submittedName>
</protein>
<dbReference type="AlphaFoldDB" id="A0A3S9V2B1"/>
<evidence type="ECO:0000259" key="5">
    <source>
        <dbReference type="PROSITE" id="PS50937"/>
    </source>
</evidence>
<dbReference type="RefSeq" id="WP_127001647.1">
    <property type="nucleotide sequence ID" value="NZ_CP034346.1"/>
</dbReference>
<dbReference type="PANTHER" id="PTHR30204:SF69">
    <property type="entry name" value="MERR-FAMILY TRANSCRIPTIONAL REGULATOR"/>
    <property type="match status" value="1"/>
</dbReference>
<dbReference type="PANTHER" id="PTHR30204">
    <property type="entry name" value="REDOX-CYCLING DRUG-SENSING TRANSCRIPTIONAL ACTIVATOR SOXR"/>
    <property type="match status" value="1"/>
</dbReference>
<feature type="domain" description="HTH merR-type" evidence="5">
    <location>
        <begin position="119"/>
        <end position="160"/>
    </location>
</feature>
<dbReference type="EMBL" id="CP034346">
    <property type="protein sequence ID" value="AZS16742.1"/>
    <property type="molecule type" value="Genomic_DNA"/>
</dbReference>
<keyword evidence="3 6" id="KW-0238">DNA-binding</keyword>
<evidence type="ECO:0000256" key="1">
    <source>
        <dbReference type="ARBA" id="ARBA00022491"/>
    </source>
</evidence>
<dbReference type="Proteomes" id="UP000270678">
    <property type="component" value="Chromosome"/>
</dbReference>
<dbReference type="SUPFAM" id="SSF46955">
    <property type="entry name" value="Putative DNA-binding domain"/>
    <property type="match status" value="2"/>
</dbReference>
<keyword evidence="1" id="KW-0678">Repressor</keyword>
<dbReference type="OrthoDB" id="122388at2"/>
<name>A0A3S9V2B1_9BACL</name>
<dbReference type="InterPro" id="IPR047057">
    <property type="entry name" value="MerR_fam"/>
</dbReference>
<dbReference type="GO" id="GO:0003677">
    <property type="term" value="F:DNA binding"/>
    <property type="evidence" value="ECO:0007669"/>
    <property type="project" value="UniProtKB-KW"/>
</dbReference>
<evidence type="ECO:0000256" key="3">
    <source>
        <dbReference type="ARBA" id="ARBA00023125"/>
    </source>
</evidence>